<evidence type="ECO:0000313" key="3">
    <source>
        <dbReference type="Proteomes" id="UP000494269"/>
    </source>
</evidence>
<dbReference type="EMBL" id="CADIJQ010000001">
    <property type="protein sequence ID" value="CAB3667956.1"/>
    <property type="molecule type" value="Genomic_DNA"/>
</dbReference>
<keyword evidence="3" id="KW-1185">Reference proteome</keyword>
<evidence type="ECO:0000256" key="1">
    <source>
        <dbReference type="SAM" id="Phobius"/>
    </source>
</evidence>
<keyword evidence="1" id="KW-1133">Transmembrane helix</keyword>
<dbReference type="Proteomes" id="UP000494269">
    <property type="component" value="Unassembled WGS sequence"/>
</dbReference>
<organism evidence="2 3">
    <name type="scientific">Achromobacter kerstersii</name>
    <dbReference type="NCBI Taxonomy" id="1353890"/>
    <lineage>
        <taxon>Bacteria</taxon>
        <taxon>Pseudomonadati</taxon>
        <taxon>Pseudomonadota</taxon>
        <taxon>Betaproteobacteria</taxon>
        <taxon>Burkholderiales</taxon>
        <taxon>Alcaligenaceae</taxon>
        <taxon>Achromobacter</taxon>
    </lineage>
</organism>
<keyword evidence="1" id="KW-0812">Transmembrane</keyword>
<dbReference type="RefSeq" id="WP_175168958.1">
    <property type="nucleotide sequence ID" value="NZ_CADIJQ010000001.1"/>
</dbReference>
<feature type="transmembrane region" description="Helical" evidence="1">
    <location>
        <begin position="73"/>
        <end position="95"/>
    </location>
</feature>
<protein>
    <recommendedName>
        <fullName evidence="4">Transmembrane protein</fullName>
    </recommendedName>
</protein>
<evidence type="ECO:0000313" key="2">
    <source>
        <dbReference type="EMBL" id="CAB3667956.1"/>
    </source>
</evidence>
<dbReference type="AlphaFoldDB" id="A0A6S6ZA77"/>
<keyword evidence="1" id="KW-0472">Membrane</keyword>
<evidence type="ECO:0008006" key="4">
    <source>
        <dbReference type="Google" id="ProtNLM"/>
    </source>
</evidence>
<proteinExistence type="predicted"/>
<reference evidence="2 3" key="1">
    <citation type="submission" date="2020-04" db="EMBL/GenBank/DDBJ databases">
        <authorList>
            <person name="De Canck E."/>
        </authorList>
    </citation>
    <scope>NUCLEOTIDE SEQUENCE [LARGE SCALE GENOMIC DNA]</scope>
    <source>
        <strain evidence="2 3">LMG 3441</strain>
    </source>
</reference>
<accession>A0A6S6ZA77</accession>
<gene>
    <name evidence="2" type="ORF">LMG3441_00915</name>
</gene>
<sequence length="348" mass="40634">MVKKLRDVDPATVPDAKAEFIRQCAALDERIDHAALPDITYAMEPAQVWLDDDVSDPEQFNNRYIEPRLEGQITFLMQVSTLGVPFSLIIVFVLAPLFGEFHIKGAVICIPFFFFAWFFLWMGTEMAQSRVRFNRQAQVVHVSYGKAVLHLPWRDVRPYTEFGHDYRLRLYFPVPYLAMMQLPFQDPERVRRSKAPFCLGGDFDKYDHLFFDKNLQRLEFIRRYMEHGLDAIQPNPRWVKEGLVDKPTGDNPVVRTGKLSDIFLIWDICFNLISLKPLLDRWIKHKANSFRWPEEVERLCAPGADLSAYDTRPVKSSTRYFYRYVGMDKGVIFVDHRGRQVQPRSSGA</sequence>
<name>A0A6S6ZA77_9BURK</name>
<feature type="transmembrane region" description="Helical" evidence="1">
    <location>
        <begin position="101"/>
        <end position="122"/>
    </location>
</feature>